<sequence length="405" mass="44861">RGGGRQPRGGYSRRGKPPLATSIDLPPDRNLMEGLLSRSIEEIRIPGASESAFSGALMDDVEYIASYNWTDANEPAIIVPGSPPVWNDRRTPFTLSPDARVNFVDQNAYKMRGSSAFLPVFAAADAVGATIDWPSLDFVTNRNSLRKLMRWIGGKADKEFRIDLELLGENTVLMNRWEKRDREVPKYETFGFSFEEETTNAALGCGSGTGHHRIVRYVFFGLSILARYEVDACLATPVRSTTSPSSSRDVGDVSDLLDSLTVNPSPPVSGMGLSSERFGIKIIKGGSKIPQSAIIELTTRSQNYIDQYDWEEALPQLYLSSTPHLYIGVHRRGTFIEIRKHDLNEDALIKKRREAAQSYKKLGRALEVIQGLVVEHGADGGLSLVCTQGVLRVYRRVEVSHSLPS</sequence>
<accession>A0ACB8QQ07</accession>
<proteinExistence type="predicted"/>
<keyword evidence="2" id="KW-1185">Reference proteome</keyword>
<evidence type="ECO:0000313" key="2">
    <source>
        <dbReference type="Proteomes" id="UP000814128"/>
    </source>
</evidence>
<dbReference type="EMBL" id="MU273518">
    <property type="protein sequence ID" value="KAI0033496.1"/>
    <property type="molecule type" value="Genomic_DNA"/>
</dbReference>
<evidence type="ECO:0000313" key="1">
    <source>
        <dbReference type="EMBL" id="KAI0033496.1"/>
    </source>
</evidence>
<feature type="non-terminal residue" evidence="1">
    <location>
        <position position="405"/>
    </location>
</feature>
<dbReference type="Proteomes" id="UP000814128">
    <property type="component" value="Unassembled WGS sequence"/>
</dbReference>
<feature type="non-terminal residue" evidence="1">
    <location>
        <position position="1"/>
    </location>
</feature>
<protein>
    <submittedName>
        <fullName evidence="1">Uncharacterized protein</fullName>
    </submittedName>
</protein>
<reference evidence="1" key="1">
    <citation type="submission" date="2021-02" db="EMBL/GenBank/DDBJ databases">
        <authorList>
            <consortium name="DOE Joint Genome Institute"/>
            <person name="Ahrendt S."/>
            <person name="Looney B.P."/>
            <person name="Miyauchi S."/>
            <person name="Morin E."/>
            <person name="Drula E."/>
            <person name="Courty P.E."/>
            <person name="Chicoki N."/>
            <person name="Fauchery L."/>
            <person name="Kohler A."/>
            <person name="Kuo A."/>
            <person name="Labutti K."/>
            <person name="Pangilinan J."/>
            <person name="Lipzen A."/>
            <person name="Riley R."/>
            <person name="Andreopoulos W."/>
            <person name="He G."/>
            <person name="Johnson J."/>
            <person name="Barry K.W."/>
            <person name="Grigoriev I.V."/>
            <person name="Nagy L."/>
            <person name="Hibbett D."/>
            <person name="Henrissat B."/>
            <person name="Matheny P.B."/>
            <person name="Labbe J."/>
            <person name="Martin F."/>
        </authorList>
    </citation>
    <scope>NUCLEOTIDE SEQUENCE</scope>
    <source>
        <strain evidence="1">EC-137</strain>
    </source>
</reference>
<gene>
    <name evidence="1" type="ORF">K488DRAFT_36454</name>
</gene>
<organism evidence="1 2">
    <name type="scientific">Vararia minispora EC-137</name>
    <dbReference type="NCBI Taxonomy" id="1314806"/>
    <lineage>
        <taxon>Eukaryota</taxon>
        <taxon>Fungi</taxon>
        <taxon>Dikarya</taxon>
        <taxon>Basidiomycota</taxon>
        <taxon>Agaricomycotina</taxon>
        <taxon>Agaricomycetes</taxon>
        <taxon>Russulales</taxon>
        <taxon>Lachnocladiaceae</taxon>
        <taxon>Vararia</taxon>
    </lineage>
</organism>
<name>A0ACB8QQ07_9AGAM</name>
<reference evidence="1" key="2">
    <citation type="journal article" date="2022" name="New Phytol.">
        <title>Evolutionary transition to the ectomycorrhizal habit in the genomes of a hyperdiverse lineage of mushroom-forming fungi.</title>
        <authorList>
            <person name="Looney B."/>
            <person name="Miyauchi S."/>
            <person name="Morin E."/>
            <person name="Drula E."/>
            <person name="Courty P.E."/>
            <person name="Kohler A."/>
            <person name="Kuo A."/>
            <person name="LaButti K."/>
            <person name="Pangilinan J."/>
            <person name="Lipzen A."/>
            <person name="Riley R."/>
            <person name="Andreopoulos W."/>
            <person name="He G."/>
            <person name="Johnson J."/>
            <person name="Nolan M."/>
            <person name="Tritt A."/>
            <person name="Barry K.W."/>
            <person name="Grigoriev I.V."/>
            <person name="Nagy L.G."/>
            <person name="Hibbett D."/>
            <person name="Henrissat B."/>
            <person name="Matheny P.B."/>
            <person name="Labbe J."/>
            <person name="Martin F.M."/>
        </authorList>
    </citation>
    <scope>NUCLEOTIDE SEQUENCE</scope>
    <source>
        <strain evidence="1">EC-137</strain>
    </source>
</reference>
<comment type="caution">
    <text evidence="1">The sequence shown here is derived from an EMBL/GenBank/DDBJ whole genome shotgun (WGS) entry which is preliminary data.</text>
</comment>